<dbReference type="InterPro" id="IPR013087">
    <property type="entry name" value="Znf_C2H2_type"/>
</dbReference>
<dbReference type="OrthoDB" id="7734908at2759"/>
<dbReference type="GO" id="GO:0003700">
    <property type="term" value="F:DNA-binding transcription factor activity"/>
    <property type="evidence" value="ECO:0007669"/>
    <property type="project" value="TreeGrafter"/>
</dbReference>
<dbReference type="OMA" id="KLPRCCA"/>
<protein>
    <submittedName>
        <fullName evidence="12">Zinc finger protein</fullName>
    </submittedName>
</protein>
<feature type="domain" description="C2H2-type" evidence="10">
    <location>
        <begin position="188"/>
        <end position="215"/>
    </location>
</feature>
<keyword evidence="4 8" id="KW-0863">Zinc-finger</keyword>
<evidence type="ECO:0000313" key="14">
    <source>
        <dbReference type="Proteomes" id="UP000002320"/>
    </source>
</evidence>
<dbReference type="SUPFAM" id="SSF57716">
    <property type="entry name" value="Glucocorticoid receptor-like (DNA-binding domain)"/>
    <property type="match status" value="1"/>
</dbReference>
<evidence type="ECO:0000256" key="4">
    <source>
        <dbReference type="ARBA" id="ARBA00022771"/>
    </source>
</evidence>
<dbReference type="SMART" id="SM00355">
    <property type="entry name" value="ZnF_C2H2"/>
    <property type="match status" value="8"/>
</dbReference>
<evidence type="ECO:0000256" key="7">
    <source>
        <dbReference type="ARBA" id="ARBA00023242"/>
    </source>
</evidence>
<feature type="domain" description="C2H2-type" evidence="10">
    <location>
        <begin position="274"/>
        <end position="301"/>
    </location>
</feature>
<name>B0XCE8_CULQU</name>
<feature type="domain" description="C2H2-type" evidence="10">
    <location>
        <begin position="245"/>
        <end position="273"/>
    </location>
</feature>
<dbReference type="GO" id="GO:0006357">
    <property type="term" value="P:regulation of transcription by RNA polymerase II"/>
    <property type="evidence" value="ECO:0007669"/>
    <property type="project" value="TreeGrafter"/>
</dbReference>
<dbReference type="VEuPathDB" id="VectorBase:CPIJ017022"/>
<evidence type="ECO:0000256" key="9">
    <source>
        <dbReference type="PROSITE-ProRule" id="PRU01263"/>
    </source>
</evidence>
<dbReference type="InterPro" id="IPR012934">
    <property type="entry name" value="Znf_AD"/>
</dbReference>
<dbReference type="EMBL" id="DS232687">
    <property type="protein sequence ID" value="EDS44778.1"/>
    <property type="molecule type" value="Genomic_DNA"/>
</dbReference>
<dbReference type="GO" id="GO:0005634">
    <property type="term" value="C:nucleus"/>
    <property type="evidence" value="ECO:0007669"/>
    <property type="project" value="UniProtKB-SubCell"/>
</dbReference>
<evidence type="ECO:0000259" key="10">
    <source>
        <dbReference type="PROSITE" id="PS50157"/>
    </source>
</evidence>
<feature type="domain" description="C2H2-type" evidence="10">
    <location>
        <begin position="330"/>
        <end position="357"/>
    </location>
</feature>
<dbReference type="EnsemblMetazoa" id="CPIJ017022-RA">
    <property type="protein sequence ID" value="CPIJ017022-PA"/>
    <property type="gene ID" value="CPIJ017022"/>
</dbReference>
<dbReference type="GO" id="GO:0008270">
    <property type="term" value="F:zinc ion binding"/>
    <property type="evidence" value="ECO:0007669"/>
    <property type="project" value="UniProtKB-KW"/>
</dbReference>
<proteinExistence type="predicted"/>
<evidence type="ECO:0000256" key="8">
    <source>
        <dbReference type="PROSITE-ProRule" id="PRU00042"/>
    </source>
</evidence>
<dbReference type="KEGG" id="cqu:CpipJ_CPIJ017022"/>
<dbReference type="FunFam" id="3.30.160.60:FF:000100">
    <property type="entry name" value="Zinc finger 45-like"/>
    <property type="match status" value="2"/>
</dbReference>
<dbReference type="FunFam" id="3.30.160.60:FF:001049">
    <property type="entry name" value="zinc finger protein 319"/>
    <property type="match status" value="1"/>
</dbReference>
<feature type="domain" description="C2H2-type" evidence="10">
    <location>
        <begin position="216"/>
        <end position="243"/>
    </location>
</feature>
<evidence type="ECO:0000256" key="3">
    <source>
        <dbReference type="ARBA" id="ARBA00022737"/>
    </source>
</evidence>
<evidence type="ECO:0000256" key="2">
    <source>
        <dbReference type="ARBA" id="ARBA00022723"/>
    </source>
</evidence>
<organism>
    <name type="scientific">Culex quinquefasciatus</name>
    <name type="common">Southern house mosquito</name>
    <name type="synonym">Culex pungens</name>
    <dbReference type="NCBI Taxonomy" id="7176"/>
    <lineage>
        <taxon>Eukaryota</taxon>
        <taxon>Metazoa</taxon>
        <taxon>Ecdysozoa</taxon>
        <taxon>Arthropoda</taxon>
        <taxon>Hexapoda</taxon>
        <taxon>Insecta</taxon>
        <taxon>Pterygota</taxon>
        <taxon>Neoptera</taxon>
        <taxon>Endopterygota</taxon>
        <taxon>Diptera</taxon>
        <taxon>Nematocera</taxon>
        <taxon>Culicoidea</taxon>
        <taxon>Culicidae</taxon>
        <taxon>Culicinae</taxon>
        <taxon>Culicini</taxon>
        <taxon>Culex</taxon>
        <taxon>Culex</taxon>
    </lineage>
</organism>
<dbReference type="Pfam" id="PF00096">
    <property type="entry name" value="zf-C2H2"/>
    <property type="match status" value="4"/>
</dbReference>
<keyword evidence="5" id="KW-0862">Zinc</keyword>
<dbReference type="InterPro" id="IPR036236">
    <property type="entry name" value="Znf_C2H2_sf"/>
</dbReference>
<gene>
    <name evidence="13" type="primary">6050763</name>
    <name evidence="12" type="ORF">CpipJ_CPIJ017022</name>
</gene>
<feature type="domain" description="C2H2-type" evidence="10">
    <location>
        <begin position="125"/>
        <end position="153"/>
    </location>
</feature>
<dbReference type="PROSITE" id="PS50157">
    <property type="entry name" value="ZINC_FINGER_C2H2_2"/>
    <property type="match status" value="7"/>
</dbReference>
<keyword evidence="14" id="KW-1185">Reference proteome</keyword>
<dbReference type="eggNOG" id="KOG1721">
    <property type="taxonomic scope" value="Eukaryota"/>
</dbReference>
<dbReference type="InParanoid" id="B0XCE8"/>
<dbReference type="Pfam" id="PF07776">
    <property type="entry name" value="zf-AD"/>
    <property type="match status" value="1"/>
</dbReference>
<dbReference type="Proteomes" id="UP000002320">
    <property type="component" value="Unassembled WGS sequence"/>
</dbReference>
<accession>B0XCE8</accession>
<evidence type="ECO:0000259" key="11">
    <source>
        <dbReference type="PROSITE" id="PS51915"/>
    </source>
</evidence>
<dbReference type="FunFam" id="3.30.160.60:FF:000145">
    <property type="entry name" value="Zinc finger protein 574"/>
    <property type="match status" value="2"/>
</dbReference>
<dbReference type="VEuPathDB" id="VectorBase:CQUJHB009803"/>
<keyword evidence="6" id="KW-0238">DNA-binding</keyword>
<dbReference type="FunFam" id="3.30.160.60:FF:000110">
    <property type="entry name" value="Zinc finger protein-like"/>
    <property type="match status" value="1"/>
</dbReference>
<keyword evidence="3" id="KW-0677">Repeat</keyword>
<evidence type="ECO:0000256" key="6">
    <source>
        <dbReference type="ARBA" id="ARBA00023125"/>
    </source>
</evidence>
<evidence type="ECO:0000313" key="12">
    <source>
        <dbReference type="EMBL" id="EDS44778.1"/>
    </source>
</evidence>
<dbReference type="HOGENOM" id="CLU_589584_0_0_1"/>
<dbReference type="PANTHER" id="PTHR24390">
    <property type="entry name" value="ZINC FINGER PROTEIN"/>
    <property type="match status" value="1"/>
</dbReference>
<reference evidence="13" key="2">
    <citation type="submission" date="2020-05" db="UniProtKB">
        <authorList>
            <consortium name="EnsemblMetazoa"/>
        </authorList>
    </citation>
    <scope>IDENTIFICATION</scope>
    <source>
        <strain evidence="13">JHB</strain>
    </source>
</reference>
<dbReference type="AlphaFoldDB" id="B0XCE8"/>
<reference evidence="12" key="1">
    <citation type="submission" date="2007-03" db="EMBL/GenBank/DDBJ databases">
        <title>Annotation of Culex pipiens quinquefasciatus.</title>
        <authorList>
            <consortium name="The Broad Institute Genome Sequencing Platform"/>
            <person name="Atkinson P.W."/>
            <person name="Hemingway J."/>
            <person name="Christensen B.M."/>
            <person name="Higgs S."/>
            <person name="Kodira C."/>
            <person name="Hannick L."/>
            <person name="Megy K."/>
            <person name="O'Leary S."/>
            <person name="Pearson M."/>
            <person name="Haas B.J."/>
            <person name="Mauceli E."/>
            <person name="Wortman J.R."/>
            <person name="Lee N.H."/>
            <person name="Guigo R."/>
            <person name="Stanke M."/>
            <person name="Alvarado L."/>
            <person name="Amedeo P."/>
            <person name="Antoine C.H."/>
            <person name="Arensburger P."/>
            <person name="Bidwell S.L."/>
            <person name="Crawford M."/>
            <person name="Camaro F."/>
            <person name="Devon K."/>
            <person name="Engels R."/>
            <person name="Hammond M."/>
            <person name="Howarth C."/>
            <person name="Koehrsen M."/>
            <person name="Lawson D."/>
            <person name="Montgomery P."/>
            <person name="Nene V."/>
            <person name="Nusbaum C."/>
            <person name="Puiu D."/>
            <person name="Romero-Severson J."/>
            <person name="Severson D.W."/>
            <person name="Shumway M."/>
            <person name="Sisk P."/>
            <person name="Stolte C."/>
            <person name="Zeng Q."/>
            <person name="Eisenstadt E."/>
            <person name="Fraser-Liggett C."/>
            <person name="Strausberg R."/>
            <person name="Galagan J."/>
            <person name="Birren B."/>
            <person name="Collins F.H."/>
        </authorList>
    </citation>
    <scope>NUCLEOTIDE SEQUENCE [LARGE SCALE GENOMIC DNA]</scope>
    <source>
        <strain evidence="12">JHB</strain>
    </source>
</reference>
<dbReference type="PROSITE" id="PS00028">
    <property type="entry name" value="ZINC_FINGER_C2H2_1"/>
    <property type="match status" value="7"/>
</dbReference>
<evidence type="ECO:0000256" key="5">
    <source>
        <dbReference type="ARBA" id="ARBA00022833"/>
    </source>
</evidence>
<keyword evidence="2" id="KW-0479">Metal-binding</keyword>
<feature type="domain" description="ZAD" evidence="11">
    <location>
        <begin position="1"/>
        <end position="48"/>
    </location>
</feature>
<sequence>MITTLCGLKPVQDDGLPDIACSNCYADLKSAFSLRKKCLESDALLRLSLGAKNESPTEEVSMLESIEETPTITYKIIYENDLDTSHIELELDDEQHVVEEEVLEEISEQPEEEPTTCEESLELMFRCCGCETGFETKELLLKHSKVKHESNRTFNEERPFECGICFRRYMSERGLKVHRKGAYQLKRHQCSICGKRFLDKTTMNNHERSHTKAKPFACESCPKSFGSRSNLLSHEKLHRPELSRHVCTLCGKRFSRKSYLKQHYTLLHSDETPFRCSLCAAKFKAKANLRLHMRTHTQERPYSCELCDKSFMYPTDKKRHMIQHTGQKPFQCTHCEKAFTRKGLLRKHQLCHEEEDGEGEDEAVEEQEEDYKPGIVFVFSSVYLTADVKSVGMHQEALREAVSVRETASWIVADDSENSPPSTLRFYSPGSVIRALIPRTCFSLVSITWNFPTDDVDSCHQLSG</sequence>
<evidence type="ECO:0000313" key="13">
    <source>
        <dbReference type="EnsemblMetazoa" id="CPIJ017022-PA"/>
    </source>
</evidence>
<dbReference type="SUPFAM" id="SSF57667">
    <property type="entry name" value="beta-beta-alpha zinc fingers"/>
    <property type="match status" value="5"/>
</dbReference>
<feature type="domain" description="C2H2-type" evidence="10">
    <location>
        <begin position="302"/>
        <end position="329"/>
    </location>
</feature>
<dbReference type="PROSITE" id="PS51915">
    <property type="entry name" value="ZAD"/>
    <property type="match status" value="1"/>
</dbReference>
<dbReference type="GO" id="GO:0000978">
    <property type="term" value="F:RNA polymerase II cis-regulatory region sequence-specific DNA binding"/>
    <property type="evidence" value="ECO:0007669"/>
    <property type="project" value="TreeGrafter"/>
</dbReference>
<comment type="subcellular location">
    <subcellularLocation>
        <location evidence="1">Nucleus</location>
    </subcellularLocation>
</comment>
<comment type="caution">
    <text evidence="9">Lacks conserved residue(s) required for the propagation of feature annotation.</text>
</comment>
<dbReference type="Pfam" id="PF13894">
    <property type="entry name" value="zf-C2H2_4"/>
    <property type="match status" value="1"/>
</dbReference>
<evidence type="ECO:0000256" key="1">
    <source>
        <dbReference type="ARBA" id="ARBA00004123"/>
    </source>
</evidence>
<dbReference type="PANTHER" id="PTHR24390:SF159">
    <property type="entry name" value="GROWTH FACTOR INDEPENDENT 1 TRANSCRIPTIONAL REPRESSOR"/>
    <property type="match status" value="1"/>
</dbReference>
<dbReference type="Gene3D" id="3.30.160.60">
    <property type="entry name" value="Classic Zinc Finger"/>
    <property type="match status" value="7"/>
</dbReference>
<keyword evidence="7" id="KW-0539">Nucleus</keyword>